<feature type="repeat" description="WD" evidence="8">
    <location>
        <begin position="536"/>
        <end position="577"/>
    </location>
</feature>
<evidence type="ECO:0000256" key="10">
    <source>
        <dbReference type="SAM" id="MobiDB-lite"/>
    </source>
</evidence>
<dbReference type="SUPFAM" id="SSF50998">
    <property type="entry name" value="Quinoprotein alcohol dehydrogenase-like"/>
    <property type="match status" value="1"/>
</dbReference>
<evidence type="ECO:0000256" key="4">
    <source>
        <dbReference type="ARBA" id="ARBA00022574"/>
    </source>
</evidence>
<dbReference type="GO" id="GO:0005874">
    <property type="term" value="C:microtubule"/>
    <property type="evidence" value="ECO:0007669"/>
    <property type="project" value="UniProtKB-KW"/>
</dbReference>
<dbReference type="Gene3D" id="2.130.10.10">
    <property type="entry name" value="YVTN repeat-like/Quinoprotein amine dehydrogenase"/>
    <property type="match status" value="2"/>
</dbReference>
<feature type="domain" description="EML-like first beta-propeller" evidence="11">
    <location>
        <begin position="262"/>
        <end position="526"/>
    </location>
</feature>
<protein>
    <submittedName>
        <fullName evidence="13">Echinoderm microtubule associated protein like 1</fullName>
    </submittedName>
</protein>
<dbReference type="EMBL" id="HAEH01002237">
    <property type="protein sequence ID" value="SBR68510.1"/>
    <property type="molecule type" value="Transcribed_RNA"/>
</dbReference>
<dbReference type="InterPro" id="IPR050630">
    <property type="entry name" value="WD_repeat_EMAP"/>
</dbReference>
<proteinExistence type="inferred from homology"/>
<evidence type="ECO:0000256" key="6">
    <source>
        <dbReference type="ARBA" id="ARBA00022737"/>
    </source>
</evidence>
<dbReference type="InterPro" id="IPR005108">
    <property type="entry name" value="HELP"/>
</dbReference>
<name>A0A1A8NHH6_9TELE</name>
<gene>
    <name evidence="13" type="primary">EML1</name>
</gene>
<keyword evidence="3" id="KW-0963">Cytoplasm</keyword>
<dbReference type="GO" id="GO:0072686">
    <property type="term" value="C:mitotic spindle"/>
    <property type="evidence" value="ECO:0007669"/>
    <property type="project" value="TreeGrafter"/>
</dbReference>
<dbReference type="InterPro" id="IPR055439">
    <property type="entry name" value="Beta-prop_EML_1st"/>
</dbReference>
<evidence type="ECO:0000256" key="7">
    <source>
        <dbReference type="ARBA" id="ARBA00023212"/>
    </source>
</evidence>
<reference evidence="13" key="2">
    <citation type="submission" date="2016-06" db="EMBL/GenBank/DDBJ databases">
        <title>The genome of a short-lived fish provides insights into sex chromosome evolution and the genetic control of aging.</title>
        <authorList>
            <person name="Reichwald K."/>
            <person name="Felder M."/>
            <person name="Petzold A."/>
            <person name="Koch P."/>
            <person name="Groth M."/>
            <person name="Platzer M."/>
        </authorList>
    </citation>
    <scope>NUCLEOTIDE SEQUENCE</scope>
    <source>
        <tissue evidence="13">Brain</tissue>
    </source>
</reference>
<feature type="compositionally biased region" description="Basic and acidic residues" evidence="10">
    <location>
        <begin position="143"/>
        <end position="152"/>
    </location>
</feature>
<dbReference type="GO" id="GO:0000226">
    <property type="term" value="P:microtubule cytoskeleton organization"/>
    <property type="evidence" value="ECO:0007669"/>
    <property type="project" value="TreeGrafter"/>
</dbReference>
<dbReference type="FunFam" id="2.130.10.10:FF:000005">
    <property type="entry name" value="Putative echinoderm microtubule-associated protein-like 1"/>
    <property type="match status" value="1"/>
</dbReference>
<evidence type="ECO:0000256" key="2">
    <source>
        <dbReference type="ARBA" id="ARBA00006489"/>
    </source>
</evidence>
<dbReference type="Pfam" id="PF03451">
    <property type="entry name" value="HELP"/>
    <property type="match status" value="1"/>
</dbReference>
<evidence type="ECO:0000256" key="8">
    <source>
        <dbReference type="PROSITE-ProRule" id="PRU00221"/>
    </source>
</evidence>
<keyword evidence="7" id="KW-0206">Cytoskeleton</keyword>
<dbReference type="AlphaFoldDB" id="A0A1A8NHH6"/>
<evidence type="ECO:0000259" key="11">
    <source>
        <dbReference type="Pfam" id="PF23409"/>
    </source>
</evidence>
<dbReference type="InterPro" id="IPR011047">
    <property type="entry name" value="Quinoprotein_ADH-like_sf"/>
</dbReference>
<feature type="compositionally biased region" description="Polar residues" evidence="10">
    <location>
        <begin position="123"/>
        <end position="138"/>
    </location>
</feature>
<keyword evidence="5" id="KW-0493">Microtubule</keyword>
<feature type="compositionally biased region" description="Low complexity" evidence="10">
    <location>
        <begin position="155"/>
        <end position="166"/>
    </location>
</feature>
<sequence>MEDGFSSYSSLYDTSSLLQFCNDDSASAASSMEVTDRIASLEQRVQMQEDEIQLLKSALADVVRRLNLSEEQQAMGPRRGPTKARPMIATLPLRPTVNNGTVLPKKSTLPSPSGSGSRKDGSTAANKSTVRRTSSNEHVGTLTRKDSGESKGNRARAGSTGSSSSSKRSDSKQRDPVFNAEEGYVKMYLKGRPITMFMPKEQVDAYCLESRGELPSNKLKLDWVYGYRGRDCRSNLYLLPTGETVYFIASVVVLFNVDEQLQRHYTGHTDDIKCLAVHPDKITIATGQVAGTSSDGKLAPHVRVWDSVSLNTLHVLGAGYFDRGLVCLAFSKSNGGNTLCVVDDSNDHVLSVWDWQRQDRLAEAKCSNESVFAADFHPTDSNVVVTCGKSHLYFWTLEKGGSLVKKQGLFEKQEKPKFVLCVTFAENGDAITGDSSGNILVWGKGTNRISHVIQGAHEGSIFAVCMLRNGTLVSGGKDRRLISWDSSYQQMQTLEVPELFGPIRTIAEGRGETVLIGTTKNFVLQGSLDGEFMPITQGHVDELWGLAVHPLKSQFLTCGYDRQVCLWDSNTHQLVWTKSLEDTAQSAGFHPSGTVVAVGTQTGRWLVLDTDSKDLVTVHTDGNEQLSVMSYGPDGSFLAIGSHDNYIYVYAVAENGRKYSRVGKCSGHSSFITHVDWSVDSQYLVSNSGDYEILYWIPSVCKQVVSVETTRDIDWATYTCTLGFHVFGLWPDGSDGTDVNAACRSSDRNLLATGDDFGKVHLFSYPCAQFRAPSHVYSGHSSHVTNVSFLFDDSFLVSTGGKDMSVMQWRVV</sequence>
<dbReference type="PROSITE" id="PS50294">
    <property type="entry name" value="WD_REPEATS_REGION"/>
    <property type="match status" value="2"/>
</dbReference>
<evidence type="ECO:0000259" key="12">
    <source>
        <dbReference type="Pfam" id="PF23414"/>
    </source>
</evidence>
<dbReference type="PROSITE" id="PS50082">
    <property type="entry name" value="WD_REPEATS_2"/>
    <property type="match status" value="3"/>
</dbReference>
<comment type="similarity">
    <text evidence="2">Belongs to the WD repeat EMAP family.</text>
</comment>
<evidence type="ECO:0000256" key="1">
    <source>
        <dbReference type="ARBA" id="ARBA00004245"/>
    </source>
</evidence>
<dbReference type="SMART" id="SM00320">
    <property type="entry name" value="WD40"/>
    <property type="match status" value="11"/>
</dbReference>
<dbReference type="PANTHER" id="PTHR13720">
    <property type="entry name" value="WD-40 REPEAT PROTEIN"/>
    <property type="match status" value="1"/>
</dbReference>
<dbReference type="Pfam" id="PF23414">
    <property type="entry name" value="Beta-prop_EML_2"/>
    <property type="match status" value="1"/>
</dbReference>
<keyword evidence="4 8" id="KW-0853">WD repeat</keyword>
<dbReference type="InterPro" id="IPR055442">
    <property type="entry name" value="Beta-prop_EML-like_2nd"/>
</dbReference>
<evidence type="ECO:0000256" key="5">
    <source>
        <dbReference type="ARBA" id="ARBA00022701"/>
    </source>
</evidence>
<feature type="coiled-coil region" evidence="9">
    <location>
        <begin position="31"/>
        <end position="58"/>
    </location>
</feature>
<keyword evidence="6" id="KW-0677">Repeat</keyword>
<evidence type="ECO:0000256" key="9">
    <source>
        <dbReference type="SAM" id="Coils"/>
    </source>
</evidence>
<evidence type="ECO:0000313" key="13">
    <source>
        <dbReference type="EMBL" id="SBR68510.1"/>
    </source>
</evidence>
<evidence type="ECO:0000256" key="3">
    <source>
        <dbReference type="ARBA" id="ARBA00022490"/>
    </source>
</evidence>
<feature type="repeat" description="WD" evidence="8">
    <location>
        <begin position="665"/>
        <end position="696"/>
    </location>
</feature>
<feature type="repeat" description="WD" evidence="8">
    <location>
        <begin position="777"/>
        <end position="812"/>
    </location>
</feature>
<dbReference type="PANTHER" id="PTHR13720:SF22">
    <property type="entry name" value="ECHINODERM MICROTUBULE-ASSOCIATED PROTEIN-LIKE 1"/>
    <property type="match status" value="1"/>
</dbReference>
<dbReference type="FunFam" id="2.130.10.10:FF:000011">
    <property type="entry name" value="Echinoderm microtubule-associated protein-like 2 isoform 1"/>
    <property type="match status" value="1"/>
</dbReference>
<dbReference type="InterPro" id="IPR001680">
    <property type="entry name" value="WD40_rpt"/>
</dbReference>
<keyword evidence="9" id="KW-0175">Coiled coil</keyword>
<organism evidence="13">
    <name type="scientific">Nothobranchius rachovii</name>
    <name type="common">bluefin notho</name>
    <dbReference type="NCBI Taxonomy" id="451742"/>
    <lineage>
        <taxon>Eukaryota</taxon>
        <taxon>Metazoa</taxon>
        <taxon>Chordata</taxon>
        <taxon>Craniata</taxon>
        <taxon>Vertebrata</taxon>
        <taxon>Euteleostomi</taxon>
        <taxon>Actinopterygii</taxon>
        <taxon>Neopterygii</taxon>
        <taxon>Teleostei</taxon>
        <taxon>Neoteleostei</taxon>
        <taxon>Acanthomorphata</taxon>
        <taxon>Ovalentaria</taxon>
        <taxon>Atherinomorphae</taxon>
        <taxon>Cyprinodontiformes</taxon>
        <taxon>Nothobranchiidae</taxon>
        <taxon>Nothobranchius</taxon>
    </lineage>
</organism>
<dbReference type="SUPFAM" id="SSF50978">
    <property type="entry name" value="WD40 repeat-like"/>
    <property type="match status" value="1"/>
</dbReference>
<dbReference type="CDD" id="cd21947">
    <property type="entry name" value="TD_EMAP1"/>
    <property type="match status" value="1"/>
</dbReference>
<feature type="domain" description="EML-like second beta-propeller" evidence="12">
    <location>
        <begin position="543"/>
        <end position="811"/>
    </location>
</feature>
<accession>A0A1A8NHH6</accession>
<dbReference type="Pfam" id="PF23409">
    <property type="entry name" value="Beta-prop_EML"/>
    <property type="match status" value="1"/>
</dbReference>
<dbReference type="InterPro" id="IPR036322">
    <property type="entry name" value="WD40_repeat_dom_sf"/>
</dbReference>
<dbReference type="GO" id="GO:0008017">
    <property type="term" value="F:microtubule binding"/>
    <property type="evidence" value="ECO:0007669"/>
    <property type="project" value="TreeGrafter"/>
</dbReference>
<reference evidence="13" key="1">
    <citation type="submission" date="2016-05" db="EMBL/GenBank/DDBJ databases">
        <authorList>
            <person name="Lavstsen T."/>
            <person name="Jespersen J.S."/>
        </authorList>
    </citation>
    <scope>NUCLEOTIDE SEQUENCE</scope>
    <source>
        <tissue evidence="13">Brain</tissue>
    </source>
</reference>
<feature type="region of interest" description="Disordered" evidence="10">
    <location>
        <begin position="70"/>
        <end position="177"/>
    </location>
</feature>
<dbReference type="InterPro" id="IPR015943">
    <property type="entry name" value="WD40/YVTN_repeat-like_dom_sf"/>
</dbReference>
<comment type="subcellular location">
    <subcellularLocation>
        <location evidence="1">Cytoplasm</location>
        <location evidence="1">Cytoskeleton</location>
    </subcellularLocation>
</comment>